<sequence>MLGSCFIHYIIYVTHEFESQKGTDCFLQRTASVFSYINIERGGKRFLL</sequence>
<accession>A0A2P2JEQ7</accession>
<reference evidence="1" key="1">
    <citation type="submission" date="2018-02" db="EMBL/GenBank/DDBJ databases">
        <title>Rhizophora mucronata_Transcriptome.</title>
        <authorList>
            <person name="Meera S.P."/>
            <person name="Sreeshan A."/>
            <person name="Augustine A."/>
        </authorList>
    </citation>
    <scope>NUCLEOTIDE SEQUENCE</scope>
    <source>
        <tissue evidence="1">Leaf</tissue>
    </source>
</reference>
<name>A0A2P2JEQ7_RHIMU</name>
<evidence type="ECO:0000313" key="1">
    <source>
        <dbReference type="EMBL" id="MBW91930.1"/>
    </source>
</evidence>
<proteinExistence type="predicted"/>
<protein>
    <submittedName>
        <fullName evidence="1">Uncharacterized protein</fullName>
    </submittedName>
</protein>
<organism evidence="1">
    <name type="scientific">Rhizophora mucronata</name>
    <name type="common">Asiatic mangrove</name>
    <dbReference type="NCBI Taxonomy" id="61149"/>
    <lineage>
        <taxon>Eukaryota</taxon>
        <taxon>Viridiplantae</taxon>
        <taxon>Streptophyta</taxon>
        <taxon>Embryophyta</taxon>
        <taxon>Tracheophyta</taxon>
        <taxon>Spermatophyta</taxon>
        <taxon>Magnoliopsida</taxon>
        <taxon>eudicotyledons</taxon>
        <taxon>Gunneridae</taxon>
        <taxon>Pentapetalae</taxon>
        <taxon>rosids</taxon>
        <taxon>fabids</taxon>
        <taxon>Malpighiales</taxon>
        <taxon>Rhizophoraceae</taxon>
        <taxon>Rhizophora</taxon>
    </lineage>
</organism>
<dbReference type="EMBL" id="GGEC01011447">
    <property type="protein sequence ID" value="MBW91930.1"/>
    <property type="molecule type" value="Transcribed_RNA"/>
</dbReference>
<dbReference type="AlphaFoldDB" id="A0A2P2JEQ7"/>